<dbReference type="PANTHER" id="PTHR11588">
    <property type="entry name" value="TUBULIN"/>
    <property type="match status" value="1"/>
</dbReference>
<dbReference type="InterPro" id="IPR000217">
    <property type="entry name" value="Tubulin"/>
</dbReference>
<evidence type="ECO:0000256" key="1">
    <source>
        <dbReference type="ARBA" id="ARBA00009636"/>
    </source>
</evidence>
<dbReference type="InterPro" id="IPR018316">
    <property type="entry name" value="Tubulin/FtsZ_2-layer-sand-dom"/>
</dbReference>
<keyword evidence="7" id="KW-1185">Reference proteome</keyword>
<reference evidence="6" key="1">
    <citation type="submission" date="2023-10" db="EMBL/GenBank/DDBJ databases">
        <authorList>
            <person name="Chen Y."/>
            <person name="Shah S."/>
            <person name="Dougan E. K."/>
            <person name="Thang M."/>
            <person name="Chan C."/>
        </authorList>
    </citation>
    <scope>NUCLEOTIDE SEQUENCE [LARGE SCALE GENOMIC DNA]</scope>
</reference>
<proteinExistence type="inferred from homology"/>
<keyword evidence="4" id="KW-0342">GTP-binding</keyword>
<dbReference type="Gene3D" id="3.40.50.1440">
    <property type="entry name" value="Tubulin/FtsZ, GTPase domain"/>
    <property type="match status" value="1"/>
</dbReference>
<gene>
    <name evidence="6" type="ORF">PCOR1329_LOCUS72834</name>
</gene>
<dbReference type="Gene3D" id="3.30.1330.20">
    <property type="entry name" value="Tubulin/FtsZ, C-terminal domain"/>
    <property type="match status" value="1"/>
</dbReference>
<evidence type="ECO:0000313" key="7">
    <source>
        <dbReference type="Proteomes" id="UP001189429"/>
    </source>
</evidence>
<dbReference type="InterPro" id="IPR036525">
    <property type="entry name" value="Tubulin/FtsZ_GTPase_sf"/>
</dbReference>
<dbReference type="SUPFAM" id="SSF52490">
    <property type="entry name" value="Tubulin nucleotide-binding domain-like"/>
    <property type="match status" value="1"/>
</dbReference>
<comment type="caution">
    <text evidence="6">The sequence shown here is derived from an EMBL/GenBank/DDBJ whole genome shotgun (WGS) entry which is preliminary data.</text>
</comment>
<comment type="similarity">
    <text evidence="1">Belongs to the tubulin family.</text>
</comment>
<dbReference type="SUPFAM" id="SSF55307">
    <property type="entry name" value="Tubulin C-terminal domain-like"/>
    <property type="match status" value="1"/>
</dbReference>
<dbReference type="InterPro" id="IPR008280">
    <property type="entry name" value="Tub_FtsZ_C"/>
</dbReference>
<dbReference type="EMBL" id="CAUYUJ010019763">
    <property type="protein sequence ID" value="CAK0893546.1"/>
    <property type="molecule type" value="Genomic_DNA"/>
</dbReference>
<name>A0ABN9X2T5_9DINO</name>
<protein>
    <recommendedName>
        <fullName evidence="5">Tubulin/FtsZ 2-layer sandwich domain-containing protein</fullName>
    </recommendedName>
</protein>
<organism evidence="6 7">
    <name type="scientific">Prorocentrum cordatum</name>
    <dbReference type="NCBI Taxonomy" id="2364126"/>
    <lineage>
        <taxon>Eukaryota</taxon>
        <taxon>Sar</taxon>
        <taxon>Alveolata</taxon>
        <taxon>Dinophyceae</taxon>
        <taxon>Prorocentrales</taxon>
        <taxon>Prorocentraceae</taxon>
        <taxon>Prorocentrum</taxon>
    </lineage>
</organism>
<sequence>MYDNKALCDICHHTLDIERPTYTKLNMLLAQIFFSLTVSPRNAPNVDIAEFQTNLVPYPCIHFTLSSYSRGDSAEMAHRVQLSVEGITMSVFEPAAACGNCDHSYGKCVAFGMMYRGDM</sequence>
<feature type="domain" description="Tubulin/FtsZ 2-layer sandwich" evidence="5">
    <location>
        <begin position="59"/>
        <end position="119"/>
    </location>
</feature>
<dbReference type="Proteomes" id="UP001189429">
    <property type="component" value="Unassembled WGS sequence"/>
</dbReference>
<dbReference type="InterPro" id="IPR037103">
    <property type="entry name" value="Tubulin/FtsZ-like_C"/>
</dbReference>
<evidence type="ECO:0000256" key="2">
    <source>
        <dbReference type="ARBA" id="ARBA00022701"/>
    </source>
</evidence>
<evidence type="ECO:0000256" key="3">
    <source>
        <dbReference type="ARBA" id="ARBA00022741"/>
    </source>
</evidence>
<keyword evidence="2" id="KW-0493">Microtubule</keyword>
<keyword evidence="3" id="KW-0547">Nucleotide-binding</keyword>
<evidence type="ECO:0000313" key="6">
    <source>
        <dbReference type="EMBL" id="CAK0893546.1"/>
    </source>
</evidence>
<dbReference type="Pfam" id="PF03953">
    <property type="entry name" value="Tubulin_C"/>
    <property type="match status" value="1"/>
</dbReference>
<accession>A0ABN9X2T5</accession>
<evidence type="ECO:0000256" key="4">
    <source>
        <dbReference type="ARBA" id="ARBA00023134"/>
    </source>
</evidence>
<evidence type="ECO:0000259" key="5">
    <source>
        <dbReference type="Pfam" id="PF03953"/>
    </source>
</evidence>